<dbReference type="EMBL" id="FQNF01000128">
    <property type="protein sequence ID" value="SGZ41663.1"/>
    <property type="molecule type" value="Genomic_DNA"/>
</dbReference>
<evidence type="ECO:0000256" key="4">
    <source>
        <dbReference type="ARBA" id="ARBA00022989"/>
    </source>
</evidence>
<evidence type="ECO:0000256" key="6">
    <source>
        <dbReference type="ARBA" id="ARBA00023136"/>
    </source>
</evidence>
<organism evidence="8 9">
    <name type="scientific">Hanseniaspora guilliermondii</name>
    <dbReference type="NCBI Taxonomy" id="56406"/>
    <lineage>
        <taxon>Eukaryota</taxon>
        <taxon>Fungi</taxon>
        <taxon>Dikarya</taxon>
        <taxon>Ascomycota</taxon>
        <taxon>Saccharomycotina</taxon>
        <taxon>Saccharomycetes</taxon>
        <taxon>Saccharomycodales</taxon>
        <taxon>Saccharomycodaceae</taxon>
        <taxon>Hanseniaspora</taxon>
    </lineage>
</organism>
<sequence length="305" mass="34148">MAFLLKILSYALILAVFSSLIGTLPLFYSNFLTKYRSHFINISKGIILSTIFIIIVPEGMEVLGDDVKNLGVYIVLGFVFVYITEEYIHLLTNGHGKKGNQGNIPDTGNFSISLQSYYQLFNVKSTFKLMLHNSITFPLFIHGLTDGFTMGFITISENKKINTVILLSTLIHKIPALISLMMILMLQQQLPRLECLANLNWFALSTPIGFIFTSLFLKIFNIKNDKVIGMFLVASAGSLIYALIQTFVSDEEVLSVDSGFDIQTDFSINDYDEVDSLHEINTNAKVLCFIGGCSIPLVISFFIKE</sequence>
<feature type="transmembrane region" description="Helical" evidence="7">
    <location>
        <begin position="199"/>
        <end position="220"/>
    </location>
</feature>
<dbReference type="VEuPathDB" id="FungiDB:HGUI_03864"/>
<dbReference type="InterPro" id="IPR003689">
    <property type="entry name" value="ZIP"/>
</dbReference>
<feature type="transmembrane region" description="Helical" evidence="7">
    <location>
        <begin position="227"/>
        <end position="248"/>
    </location>
</feature>
<name>A0A1L0D3D2_9ASCO</name>
<dbReference type="PANTHER" id="PTHR16133:SF0">
    <property type="entry name" value="ZINC_IRON REGULATED TRANSPORTER-RELATED PROTEIN 102B, ISOFORM E"/>
    <property type="match status" value="1"/>
</dbReference>
<keyword evidence="6 7" id="KW-0472">Membrane</keyword>
<dbReference type="GO" id="GO:0046873">
    <property type="term" value="F:metal ion transmembrane transporter activity"/>
    <property type="evidence" value="ECO:0007669"/>
    <property type="project" value="InterPro"/>
</dbReference>
<keyword evidence="5" id="KW-0333">Golgi apparatus</keyword>
<evidence type="ECO:0008006" key="10">
    <source>
        <dbReference type="Google" id="ProtNLM"/>
    </source>
</evidence>
<proteinExistence type="predicted"/>
<feature type="transmembrane region" description="Helical" evidence="7">
    <location>
        <begin position="70"/>
        <end position="90"/>
    </location>
</feature>
<evidence type="ECO:0000256" key="2">
    <source>
        <dbReference type="ARBA" id="ARBA00004394"/>
    </source>
</evidence>
<feature type="transmembrane region" description="Helical" evidence="7">
    <location>
        <begin position="135"/>
        <end position="153"/>
    </location>
</feature>
<dbReference type="GO" id="GO:0006829">
    <property type="term" value="P:zinc ion transport"/>
    <property type="evidence" value="ECO:0007669"/>
    <property type="project" value="InterPro"/>
</dbReference>
<feature type="transmembrane region" description="Helical" evidence="7">
    <location>
        <begin position="39"/>
        <end position="58"/>
    </location>
</feature>
<dbReference type="AlphaFoldDB" id="A0A1L0D3D2"/>
<evidence type="ECO:0000256" key="5">
    <source>
        <dbReference type="ARBA" id="ARBA00023034"/>
    </source>
</evidence>
<dbReference type="Proteomes" id="UP000183365">
    <property type="component" value="Unassembled WGS sequence"/>
</dbReference>
<dbReference type="Pfam" id="PF02535">
    <property type="entry name" value="Zip"/>
    <property type="match status" value="2"/>
</dbReference>
<protein>
    <recommendedName>
        <fullName evidence="10">Zinc transporter ZIP9</fullName>
    </recommendedName>
</protein>
<evidence type="ECO:0000256" key="3">
    <source>
        <dbReference type="ARBA" id="ARBA00022692"/>
    </source>
</evidence>
<reference evidence="9" key="1">
    <citation type="submission" date="2016-11" db="EMBL/GenBank/DDBJ databases">
        <authorList>
            <person name="Guldener U."/>
        </authorList>
    </citation>
    <scope>NUCLEOTIDE SEQUENCE [LARGE SCALE GENOMIC DNA]</scope>
</reference>
<feature type="transmembrane region" description="Helical" evidence="7">
    <location>
        <begin position="7"/>
        <end position="27"/>
    </location>
</feature>
<evidence type="ECO:0000313" key="8">
    <source>
        <dbReference type="EMBL" id="SGZ41663.1"/>
    </source>
</evidence>
<evidence type="ECO:0000256" key="1">
    <source>
        <dbReference type="ARBA" id="ARBA00004127"/>
    </source>
</evidence>
<keyword evidence="4 7" id="KW-1133">Transmembrane helix</keyword>
<gene>
    <name evidence="8" type="ORF">HGUI_03864</name>
</gene>
<feature type="transmembrane region" description="Helical" evidence="7">
    <location>
        <begin position="165"/>
        <end position="187"/>
    </location>
</feature>
<accession>A0A1L0D3D2</accession>
<dbReference type="InterPro" id="IPR045891">
    <property type="entry name" value="ZIP9"/>
</dbReference>
<evidence type="ECO:0000256" key="7">
    <source>
        <dbReference type="SAM" id="Phobius"/>
    </source>
</evidence>
<keyword evidence="3 7" id="KW-0812">Transmembrane</keyword>
<dbReference type="GO" id="GO:0000139">
    <property type="term" value="C:Golgi membrane"/>
    <property type="evidence" value="ECO:0007669"/>
    <property type="project" value="UniProtKB-SubCell"/>
</dbReference>
<evidence type="ECO:0000313" key="9">
    <source>
        <dbReference type="Proteomes" id="UP000183365"/>
    </source>
</evidence>
<dbReference type="OrthoDB" id="3970968at2759"/>
<comment type="subcellular location">
    <subcellularLocation>
        <location evidence="1">Endomembrane system</location>
        <topology evidence="1">Multi-pass membrane protein</topology>
    </subcellularLocation>
    <subcellularLocation>
        <location evidence="2">Golgi apparatus membrane</location>
    </subcellularLocation>
</comment>
<keyword evidence="9" id="KW-1185">Reference proteome</keyword>
<dbReference type="PANTHER" id="PTHR16133">
    <property type="entry name" value="SOLUTE CARRIER FAMILY 39 ZINC TRANSPORTER , MEMBER 9-RELATED"/>
    <property type="match status" value="1"/>
</dbReference>
<feature type="transmembrane region" description="Helical" evidence="7">
    <location>
        <begin position="284"/>
        <end position="303"/>
    </location>
</feature>